<evidence type="ECO:0000313" key="3">
    <source>
        <dbReference type="EMBL" id="CAL43630.1"/>
    </source>
</evidence>
<dbReference type="Gene3D" id="3.40.50.300">
    <property type="entry name" value="P-loop containing nucleotide triphosphate hydrolases"/>
    <property type="match status" value="1"/>
</dbReference>
<dbReference type="SUPFAM" id="SSF52540">
    <property type="entry name" value="P-loop containing nucleoside triphosphate hydrolases"/>
    <property type="match status" value="1"/>
</dbReference>
<keyword evidence="3" id="KW-0255">Endonuclease</keyword>
<dbReference type="GeneID" id="66552251"/>
<dbReference type="CDD" id="cd01026">
    <property type="entry name" value="TOPRIM_OLD"/>
    <property type="match status" value="1"/>
</dbReference>
<dbReference type="OrthoDB" id="9792800at2"/>
<dbReference type="RefSeq" id="WP_011963675.1">
    <property type="nucleotide sequence ID" value="NC_009613.3"/>
</dbReference>
<keyword evidence="3" id="KW-0378">Hydrolase</keyword>
<reference evidence="3 4" key="1">
    <citation type="journal article" date="2007" name="Nat. Biotechnol.">
        <title>Complete genome sequence of the fish pathogen Flavobacterium psychrophilum.</title>
        <authorList>
            <person name="Duchaud E."/>
            <person name="Boussaha M."/>
            <person name="Loux V."/>
            <person name="Bernardet J.F."/>
            <person name="Michel C."/>
            <person name="Kerouault B."/>
            <person name="Mondot S."/>
            <person name="Nicolas P."/>
            <person name="Bossy R."/>
            <person name="Caron C."/>
            <person name="Bessieres P."/>
            <person name="Gibrat J.F."/>
            <person name="Claverol S."/>
            <person name="Dumetz F."/>
            <person name="Le Henaff M."/>
            <person name="Benmansour A."/>
        </authorList>
    </citation>
    <scope>NUCLEOTIDE SEQUENCE [LARGE SCALE GENOMIC DNA]</scope>
    <source>
        <strain evidence="4">ATCC 49511 / DSM 21280 / CIP 103535 / JIP02/86</strain>
    </source>
</reference>
<dbReference type="HOGENOM" id="CLU_023912_1_0_10"/>
<evidence type="ECO:0000313" key="4">
    <source>
        <dbReference type="Proteomes" id="UP000006394"/>
    </source>
</evidence>
<dbReference type="AlphaFoldDB" id="A6GZV7"/>
<sequence length="698" mass="81104">MKINKIKIENFRLLKNFQLDLENELSLVIGKNNCGKTSLLAVLDKFLNQSDKTKFSFDDFNMDFKNEIKTLVENPPVDDEVFEQKGIKLKLFIEYNEDDDLSNISRVMMDLDPNNNFIVLGFEYVLDLEKLNKLRIDYNEFAKKEAIKTKKKKDDEPKLVKDLIYFLKANHQDYFLFAKKSIEFDLSTNEENELNFIDLIKEKISIKEIINFKFISAKREVSNKEVDKTLSIQTSKIYKKTEASDEQQEAIDDFKDKLSDTDFVLSDIYSNLFKNVIEKVKTFGGIKKDDSIIEIVSTLQHRELLEGNTTVMYNHNESSLPEHYNGLGYMNLISMIFEIEILIQDFKNSKDEKPSDINLLFIEEPEAHTHPQMQYVFIKNIKELLKQGIKRDDGQSGELQSIISTHSSHIVSESNFDDIKYLKKNDNNSVIAKNLKELKEEYKANTKQYEFLKQYLTINRAEIFFADKVILIEGDTERILFPTLMKKYDIDEEKKYKNLGTVDDSLPLLSQNISIIEVGAYSQIFEKFIEFIGIKTLIITDLDTVGLDDKKCEPSIGVSYSNDALSFFFNDPTLTDLKGFTIQNKIFSNTNGLWNVDANGKLCVVYQILENGFNSRSFEDSFIHLNREFITPLKDEFKGLQNRTNFDNTANNAYLLAEHCIKKKTHFALDILYNSNDDFSNWQIPGYINEGLLWLKQD</sequence>
<dbReference type="InterPro" id="IPR041685">
    <property type="entry name" value="AAA_GajA/Old/RecF-like"/>
</dbReference>
<dbReference type="PATRIC" id="fig|402612.5.peg.1578"/>
<dbReference type="EnsemblBacteria" id="CAL43630">
    <property type="protein sequence ID" value="CAL43630"/>
    <property type="gene ID" value="FP1562"/>
</dbReference>
<dbReference type="eggNOG" id="COG3593">
    <property type="taxonomic scope" value="Bacteria"/>
</dbReference>
<keyword evidence="4" id="KW-1185">Reference proteome</keyword>
<dbReference type="Proteomes" id="UP000006394">
    <property type="component" value="Chromosome"/>
</dbReference>
<name>A6GZV7_FLAPJ</name>
<protein>
    <submittedName>
        <fullName evidence="3">Predicted ATP-dependent endonuclease of the OLD family</fullName>
    </submittedName>
</protein>
<dbReference type="EMBL" id="AM398681">
    <property type="protein sequence ID" value="CAL43630.1"/>
    <property type="molecule type" value="Genomic_DNA"/>
</dbReference>
<keyword evidence="3" id="KW-0540">Nuclease</keyword>
<dbReference type="InterPro" id="IPR051396">
    <property type="entry name" value="Bact_Antivir_Def_Nuclease"/>
</dbReference>
<accession>A6GZV7</accession>
<organism evidence="3 4">
    <name type="scientific">Flavobacterium psychrophilum (strain ATCC 49511 / DSM 21280 / CIP 103535 / JIP02/86)</name>
    <dbReference type="NCBI Taxonomy" id="402612"/>
    <lineage>
        <taxon>Bacteria</taxon>
        <taxon>Pseudomonadati</taxon>
        <taxon>Bacteroidota</taxon>
        <taxon>Flavobacteriia</taxon>
        <taxon>Flavobacteriales</taxon>
        <taxon>Flavobacteriaceae</taxon>
        <taxon>Flavobacterium</taxon>
    </lineage>
</organism>
<dbReference type="STRING" id="402612.FP1562"/>
<dbReference type="InterPro" id="IPR027417">
    <property type="entry name" value="P-loop_NTPase"/>
</dbReference>
<evidence type="ECO:0000259" key="1">
    <source>
        <dbReference type="Pfam" id="PF13175"/>
    </source>
</evidence>
<dbReference type="Pfam" id="PF20469">
    <property type="entry name" value="OLD-like_TOPRIM"/>
    <property type="match status" value="1"/>
</dbReference>
<dbReference type="Pfam" id="PF13175">
    <property type="entry name" value="AAA_15"/>
    <property type="match status" value="1"/>
</dbReference>
<dbReference type="KEGG" id="fps:FP1562"/>
<dbReference type="GO" id="GO:0004519">
    <property type="term" value="F:endonuclease activity"/>
    <property type="evidence" value="ECO:0007669"/>
    <property type="project" value="UniProtKB-KW"/>
</dbReference>
<feature type="domain" description="OLD protein-like TOPRIM" evidence="2">
    <location>
        <begin position="464"/>
        <end position="543"/>
    </location>
</feature>
<dbReference type="InterPro" id="IPR034139">
    <property type="entry name" value="TOPRIM_OLD"/>
</dbReference>
<dbReference type="PANTHER" id="PTHR43581">
    <property type="entry name" value="ATP/GTP PHOSPHATASE"/>
    <property type="match status" value="1"/>
</dbReference>
<gene>
    <name evidence="3" type="ordered locus">FP1562</name>
</gene>
<feature type="domain" description="Endonuclease GajA/Old nuclease/RecF-like AAA" evidence="1">
    <location>
        <begin position="1"/>
        <end position="411"/>
    </location>
</feature>
<evidence type="ECO:0000259" key="2">
    <source>
        <dbReference type="Pfam" id="PF20469"/>
    </source>
</evidence>
<proteinExistence type="predicted"/>
<dbReference type="PANTHER" id="PTHR43581:SF4">
    <property type="entry name" value="ATP_GTP PHOSPHATASE"/>
    <property type="match status" value="1"/>
</dbReference>